<evidence type="ECO:0000313" key="3">
    <source>
        <dbReference type="Proteomes" id="UP000652761"/>
    </source>
</evidence>
<proteinExistence type="predicted"/>
<dbReference type="EMBL" id="NMUH01014134">
    <property type="protein sequence ID" value="MQM22839.1"/>
    <property type="molecule type" value="Genomic_DNA"/>
</dbReference>
<dbReference type="AlphaFoldDB" id="A0A843XSJ2"/>
<comment type="caution">
    <text evidence="2">The sequence shown here is derived from an EMBL/GenBank/DDBJ whole genome shotgun (WGS) entry which is preliminary data.</text>
</comment>
<organism evidence="2 3">
    <name type="scientific">Colocasia esculenta</name>
    <name type="common">Wild taro</name>
    <name type="synonym">Arum esculentum</name>
    <dbReference type="NCBI Taxonomy" id="4460"/>
    <lineage>
        <taxon>Eukaryota</taxon>
        <taxon>Viridiplantae</taxon>
        <taxon>Streptophyta</taxon>
        <taxon>Embryophyta</taxon>
        <taxon>Tracheophyta</taxon>
        <taxon>Spermatophyta</taxon>
        <taxon>Magnoliopsida</taxon>
        <taxon>Liliopsida</taxon>
        <taxon>Araceae</taxon>
        <taxon>Aroideae</taxon>
        <taxon>Colocasieae</taxon>
        <taxon>Colocasia</taxon>
    </lineage>
</organism>
<gene>
    <name evidence="2" type="ORF">Taro_055897</name>
</gene>
<dbReference type="Proteomes" id="UP000652761">
    <property type="component" value="Unassembled WGS sequence"/>
</dbReference>
<accession>A0A843XSJ2</accession>
<sequence length="157" mass="17747">VTPHDLHKTQLHVNTRKDWYTTYHHKPLPTRGTGTYYHKVLARKLQSQSCQHQGTPRTGQTSTMSHKLTSHSHSRQSTSRKERRHHTGTDYWLIRPISNPDNTTQEKPLSLAVTDERSNCRSTRTSQTTVETNQHHTCRHTAAGPCLAPLGSLAGAP</sequence>
<feature type="compositionally biased region" description="Polar residues" evidence="1">
    <location>
        <begin position="46"/>
        <end position="67"/>
    </location>
</feature>
<evidence type="ECO:0000313" key="2">
    <source>
        <dbReference type="EMBL" id="MQM22839.1"/>
    </source>
</evidence>
<name>A0A843XSJ2_COLES</name>
<evidence type="ECO:0000256" key="1">
    <source>
        <dbReference type="SAM" id="MobiDB-lite"/>
    </source>
</evidence>
<feature type="region of interest" description="Disordered" evidence="1">
    <location>
        <begin position="46"/>
        <end position="89"/>
    </location>
</feature>
<keyword evidence="3" id="KW-1185">Reference proteome</keyword>
<reference evidence="2" key="1">
    <citation type="submission" date="2017-07" db="EMBL/GenBank/DDBJ databases">
        <title>Taro Niue Genome Assembly and Annotation.</title>
        <authorList>
            <person name="Atibalentja N."/>
            <person name="Keating K."/>
            <person name="Fields C.J."/>
        </authorList>
    </citation>
    <scope>NUCLEOTIDE SEQUENCE</scope>
    <source>
        <strain evidence="2">Niue_2</strain>
        <tissue evidence="2">Leaf</tissue>
    </source>
</reference>
<protein>
    <submittedName>
        <fullName evidence="2">Uncharacterized protein</fullName>
    </submittedName>
</protein>
<feature type="non-terminal residue" evidence="2">
    <location>
        <position position="157"/>
    </location>
</feature>